<evidence type="ECO:0000256" key="2">
    <source>
        <dbReference type="ARBA" id="ARBA00012483"/>
    </source>
</evidence>
<evidence type="ECO:0000256" key="5">
    <source>
        <dbReference type="ARBA" id="ARBA00022833"/>
    </source>
</evidence>
<dbReference type="Gene3D" id="3.30.40.10">
    <property type="entry name" value="Zinc/RING finger domain, C3HC4 (zinc finger)"/>
    <property type="match status" value="1"/>
</dbReference>
<evidence type="ECO:0000259" key="8">
    <source>
        <dbReference type="PROSITE" id="PS50089"/>
    </source>
</evidence>
<name>A0A2I0HM64_PUNGR</name>
<dbReference type="Pfam" id="PF13639">
    <property type="entry name" value="zf-RING_2"/>
    <property type="match status" value="1"/>
</dbReference>
<dbReference type="GO" id="GO:0016567">
    <property type="term" value="P:protein ubiquitination"/>
    <property type="evidence" value="ECO:0007669"/>
    <property type="project" value="TreeGrafter"/>
</dbReference>
<proteinExistence type="predicted"/>
<comment type="caution">
    <text evidence="9">The sequence shown here is derived from an EMBL/GenBank/DDBJ whole genome shotgun (WGS) entry which is preliminary data.</text>
</comment>
<dbReference type="GO" id="GO:0008270">
    <property type="term" value="F:zinc ion binding"/>
    <property type="evidence" value="ECO:0007669"/>
    <property type="project" value="UniProtKB-KW"/>
</dbReference>
<dbReference type="Proteomes" id="UP000233551">
    <property type="component" value="Unassembled WGS sequence"/>
</dbReference>
<organism evidence="9 10">
    <name type="scientific">Punica granatum</name>
    <name type="common">Pomegranate</name>
    <dbReference type="NCBI Taxonomy" id="22663"/>
    <lineage>
        <taxon>Eukaryota</taxon>
        <taxon>Viridiplantae</taxon>
        <taxon>Streptophyta</taxon>
        <taxon>Embryophyta</taxon>
        <taxon>Tracheophyta</taxon>
        <taxon>Spermatophyta</taxon>
        <taxon>Magnoliopsida</taxon>
        <taxon>eudicotyledons</taxon>
        <taxon>Gunneridae</taxon>
        <taxon>Pentapetalae</taxon>
        <taxon>rosids</taxon>
        <taxon>malvids</taxon>
        <taxon>Myrtales</taxon>
        <taxon>Lythraceae</taxon>
        <taxon>Punica</taxon>
    </lineage>
</organism>
<protein>
    <recommendedName>
        <fullName evidence="2">RING-type E3 ubiquitin transferase</fullName>
        <ecNumber evidence="2">2.3.2.27</ecNumber>
    </recommendedName>
</protein>
<evidence type="ECO:0000313" key="9">
    <source>
        <dbReference type="EMBL" id="PKI32570.1"/>
    </source>
</evidence>
<dbReference type="PANTHER" id="PTHR15710">
    <property type="entry name" value="E3 UBIQUITIN-PROTEIN LIGASE PRAJA"/>
    <property type="match status" value="1"/>
</dbReference>
<dbReference type="EMBL" id="PGOL01007516">
    <property type="protein sequence ID" value="PKI32570.1"/>
    <property type="molecule type" value="Genomic_DNA"/>
</dbReference>
<keyword evidence="5" id="KW-0862">Zinc</keyword>
<dbReference type="SUPFAM" id="SSF57850">
    <property type="entry name" value="RING/U-box"/>
    <property type="match status" value="1"/>
</dbReference>
<dbReference type="GO" id="GO:0061630">
    <property type="term" value="F:ubiquitin protein ligase activity"/>
    <property type="evidence" value="ECO:0007669"/>
    <property type="project" value="UniProtKB-EC"/>
</dbReference>
<evidence type="ECO:0000256" key="6">
    <source>
        <dbReference type="PROSITE-ProRule" id="PRU00175"/>
    </source>
</evidence>
<gene>
    <name evidence="9" type="ORF">CRG98_047033</name>
</gene>
<dbReference type="InterPro" id="IPR001841">
    <property type="entry name" value="Znf_RING"/>
</dbReference>
<dbReference type="EC" id="2.3.2.27" evidence="2"/>
<evidence type="ECO:0000256" key="1">
    <source>
        <dbReference type="ARBA" id="ARBA00000900"/>
    </source>
</evidence>
<dbReference type="SMART" id="SM00184">
    <property type="entry name" value="RING"/>
    <property type="match status" value="1"/>
</dbReference>
<keyword evidence="3" id="KW-0479">Metal-binding</keyword>
<feature type="region of interest" description="Disordered" evidence="7">
    <location>
        <begin position="91"/>
        <end position="119"/>
    </location>
</feature>
<evidence type="ECO:0000313" key="10">
    <source>
        <dbReference type="Proteomes" id="UP000233551"/>
    </source>
</evidence>
<dbReference type="InterPro" id="IPR013083">
    <property type="entry name" value="Znf_RING/FYVE/PHD"/>
</dbReference>
<evidence type="ECO:0000256" key="7">
    <source>
        <dbReference type="SAM" id="MobiDB-lite"/>
    </source>
</evidence>
<dbReference type="STRING" id="22663.A0A2I0HM64"/>
<feature type="domain" description="RING-type" evidence="8">
    <location>
        <begin position="238"/>
        <end position="279"/>
    </location>
</feature>
<feature type="compositionally biased region" description="Acidic residues" evidence="7">
    <location>
        <begin position="94"/>
        <end position="104"/>
    </location>
</feature>
<dbReference type="PROSITE" id="PS50089">
    <property type="entry name" value="ZF_RING_2"/>
    <property type="match status" value="1"/>
</dbReference>
<keyword evidence="4 6" id="KW-0863">Zinc-finger</keyword>
<comment type="catalytic activity">
    <reaction evidence="1">
        <text>S-ubiquitinyl-[E2 ubiquitin-conjugating enzyme]-L-cysteine + [acceptor protein]-L-lysine = [E2 ubiquitin-conjugating enzyme]-L-cysteine + N(6)-ubiquitinyl-[acceptor protein]-L-lysine.</text>
        <dbReference type="EC" id="2.3.2.27"/>
    </reaction>
</comment>
<keyword evidence="10" id="KW-1185">Reference proteome</keyword>
<sequence>MAGNSAVCSNLSPKPYKQILEHQGNNNFSPSLSLSSESFLYAHQMLPEPYCNVIADPSAFPSPECGGVDSTDPDEANFYVRAVFEYTCDGSPQIEEEEEEDDQEREAKAGGGGEDDSFSVSDVEVITEREAQLYIPHNLLLDKSWGPLVLSNVLSAMSVPTRDHAFFTDRILFCARTMASSSLRQIHGTEVLPMLAIIRCHLNEVEEREAATGLGSYMDMFSIKGPRTVTVEGEAERCCICWEDILVGSEAARVPCSHIYHHQCILAWLLKTRTCPLCRFHILSTD</sequence>
<dbReference type="AlphaFoldDB" id="A0A2I0HM64"/>
<evidence type="ECO:0000256" key="4">
    <source>
        <dbReference type="ARBA" id="ARBA00022771"/>
    </source>
</evidence>
<dbReference type="GO" id="GO:0005737">
    <property type="term" value="C:cytoplasm"/>
    <property type="evidence" value="ECO:0007669"/>
    <property type="project" value="TreeGrafter"/>
</dbReference>
<accession>A0A2I0HM64</accession>
<evidence type="ECO:0000256" key="3">
    <source>
        <dbReference type="ARBA" id="ARBA00022723"/>
    </source>
</evidence>
<reference evidence="9 10" key="1">
    <citation type="submission" date="2017-11" db="EMBL/GenBank/DDBJ databases">
        <title>De-novo sequencing of pomegranate (Punica granatum L.) genome.</title>
        <authorList>
            <person name="Akparov Z."/>
            <person name="Amiraslanov A."/>
            <person name="Hajiyeva S."/>
            <person name="Abbasov M."/>
            <person name="Kaur K."/>
            <person name="Hamwieh A."/>
            <person name="Solovyev V."/>
            <person name="Salamov A."/>
            <person name="Braich B."/>
            <person name="Kosarev P."/>
            <person name="Mahmoud A."/>
            <person name="Hajiyev E."/>
            <person name="Babayeva S."/>
            <person name="Izzatullayeva V."/>
            <person name="Mammadov A."/>
            <person name="Mammadov A."/>
            <person name="Sharifova S."/>
            <person name="Ojaghi J."/>
            <person name="Eynullazada K."/>
            <person name="Bayramov B."/>
            <person name="Abdulazimova A."/>
            <person name="Shahmuradov I."/>
        </authorList>
    </citation>
    <scope>NUCLEOTIDE SEQUENCE [LARGE SCALE GENOMIC DNA]</scope>
    <source>
        <strain evidence="10">cv. AG2017</strain>
        <tissue evidence="9">Leaf</tissue>
    </source>
</reference>
<dbReference type="PANTHER" id="PTHR15710:SF243">
    <property type="entry name" value="E3 UBIQUITIN-PROTEIN LIGASE PRAJA-2 ISOFORM X1"/>
    <property type="match status" value="1"/>
</dbReference>